<feature type="chain" id="PRO_5046537025" description="DUF2690 domain-containing protein" evidence="1">
    <location>
        <begin position="28"/>
        <end position="186"/>
    </location>
</feature>
<comment type="caution">
    <text evidence="2">The sequence shown here is derived from an EMBL/GenBank/DDBJ whole genome shotgun (WGS) entry which is preliminary data.</text>
</comment>
<keyword evidence="3" id="KW-1185">Reference proteome</keyword>
<proteinExistence type="predicted"/>
<evidence type="ECO:0000313" key="3">
    <source>
        <dbReference type="Proteomes" id="UP000643165"/>
    </source>
</evidence>
<protein>
    <recommendedName>
        <fullName evidence="4">DUF2690 domain-containing protein</fullName>
    </recommendedName>
</protein>
<organism evidence="2 3">
    <name type="scientific">Micromonospora lutea</name>
    <dbReference type="NCBI Taxonomy" id="419825"/>
    <lineage>
        <taxon>Bacteria</taxon>
        <taxon>Bacillati</taxon>
        <taxon>Actinomycetota</taxon>
        <taxon>Actinomycetes</taxon>
        <taxon>Micromonosporales</taxon>
        <taxon>Micromonosporaceae</taxon>
        <taxon>Micromonospora</taxon>
    </lineage>
</organism>
<dbReference type="Pfam" id="PF10901">
    <property type="entry name" value="DUF2690"/>
    <property type="match status" value="1"/>
</dbReference>
<evidence type="ECO:0000256" key="1">
    <source>
        <dbReference type="SAM" id="SignalP"/>
    </source>
</evidence>
<keyword evidence="1" id="KW-0732">Signal</keyword>
<feature type="signal peptide" evidence="1">
    <location>
        <begin position="1"/>
        <end position="27"/>
    </location>
</feature>
<gene>
    <name evidence="2" type="ORF">Vlu01_06720</name>
</gene>
<accession>A0ABQ4IQ59</accession>
<dbReference type="RefSeq" id="WP_203993066.1">
    <property type="nucleotide sequence ID" value="NZ_BOPB01000002.1"/>
</dbReference>
<dbReference type="InterPro" id="IPR021224">
    <property type="entry name" value="DUF2690"/>
</dbReference>
<evidence type="ECO:0000313" key="2">
    <source>
        <dbReference type="EMBL" id="GIJ20048.1"/>
    </source>
</evidence>
<dbReference type="EMBL" id="BOPB01000002">
    <property type="protein sequence ID" value="GIJ20048.1"/>
    <property type="molecule type" value="Genomic_DNA"/>
</dbReference>
<evidence type="ECO:0008006" key="4">
    <source>
        <dbReference type="Google" id="ProtNLM"/>
    </source>
</evidence>
<reference evidence="2 3" key="1">
    <citation type="submission" date="2021-01" db="EMBL/GenBank/DDBJ databases">
        <title>Whole genome shotgun sequence of Verrucosispora lutea NBRC 106530.</title>
        <authorList>
            <person name="Komaki H."/>
            <person name="Tamura T."/>
        </authorList>
    </citation>
    <scope>NUCLEOTIDE SEQUENCE [LARGE SCALE GENOMIC DNA]</scope>
    <source>
        <strain evidence="2 3">NBRC 106530</strain>
    </source>
</reference>
<dbReference type="Proteomes" id="UP000643165">
    <property type="component" value="Unassembled WGS sequence"/>
</dbReference>
<sequence length="186" mass="20182">MKRLLRMSGLASALALSLLVAPASAQAAPDRAAAEAAAHVEAEIAASEAAMIDEVTLAATGCGSVCDGKNPQTFKIYTSYGNYYTCSEDAITPKSGSYTYYQSDVTGEVELRYSPRCRTAWARTPGWRTLTLKVDSRHLNGNHRTTMTEYSADSLWTAMVNDADLEARACFSPGATSPGYRCTRWW</sequence>
<name>A0ABQ4IQ59_9ACTN</name>